<dbReference type="InterPro" id="IPR000246">
    <property type="entry name" value="Peptidase_T2"/>
</dbReference>
<dbReference type="Gene3D" id="3.60.20.30">
    <property type="entry name" value="(Glycosyl)asparaginase"/>
    <property type="match status" value="1"/>
</dbReference>
<dbReference type="Pfam" id="PF01112">
    <property type="entry name" value="Asparaginase_2"/>
    <property type="match status" value="1"/>
</dbReference>
<evidence type="ECO:0000313" key="5">
    <source>
        <dbReference type="Proteomes" id="UP000318571"/>
    </source>
</evidence>
<accession>A0A553NTA1</accession>
<dbReference type="OrthoDB" id="6377887at2759"/>
<dbReference type="PANTHER" id="PTHR10188:SF8">
    <property type="entry name" value="THREONINE ASPARTASE 1"/>
    <property type="match status" value="1"/>
</dbReference>
<dbReference type="STRING" id="6832.A0A553NTA1"/>
<name>A0A553NTA1_TIGCA</name>
<reference evidence="4 5" key="1">
    <citation type="journal article" date="2018" name="Nat. Ecol. Evol.">
        <title>Genomic signatures of mitonuclear coevolution across populations of Tigriopus californicus.</title>
        <authorList>
            <person name="Barreto F.S."/>
            <person name="Watson E.T."/>
            <person name="Lima T.G."/>
            <person name="Willett C.S."/>
            <person name="Edmands S."/>
            <person name="Li W."/>
            <person name="Burton R.S."/>
        </authorList>
    </citation>
    <scope>NUCLEOTIDE SEQUENCE [LARGE SCALE GENOMIC DNA]</scope>
    <source>
        <strain evidence="4 5">San Diego</strain>
    </source>
</reference>
<dbReference type="GO" id="GO:0051604">
    <property type="term" value="P:protein maturation"/>
    <property type="evidence" value="ECO:0007669"/>
    <property type="project" value="TreeGrafter"/>
</dbReference>
<dbReference type="InterPro" id="IPR029055">
    <property type="entry name" value="Ntn_hydrolases_N"/>
</dbReference>
<protein>
    <recommendedName>
        <fullName evidence="6">Threonine aspartase 1</fullName>
    </recommendedName>
</protein>
<evidence type="ECO:0000313" key="4">
    <source>
        <dbReference type="EMBL" id="TRY68649.1"/>
    </source>
</evidence>
<dbReference type="GO" id="GO:0004298">
    <property type="term" value="F:threonine-type endopeptidase activity"/>
    <property type="evidence" value="ECO:0007669"/>
    <property type="project" value="InterPro"/>
</dbReference>
<keyword evidence="5" id="KW-1185">Reference proteome</keyword>
<organism evidence="4 5">
    <name type="scientific">Tigriopus californicus</name>
    <name type="common">Marine copepod</name>
    <dbReference type="NCBI Taxonomy" id="6832"/>
    <lineage>
        <taxon>Eukaryota</taxon>
        <taxon>Metazoa</taxon>
        <taxon>Ecdysozoa</taxon>
        <taxon>Arthropoda</taxon>
        <taxon>Crustacea</taxon>
        <taxon>Multicrustacea</taxon>
        <taxon>Hexanauplia</taxon>
        <taxon>Copepoda</taxon>
        <taxon>Harpacticoida</taxon>
        <taxon>Harpacticidae</taxon>
        <taxon>Tigriopus</taxon>
    </lineage>
</organism>
<gene>
    <name evidence="4" type="ORF">TCAL_07680</name>
</gene>
<dbReference type="EMBL" id="VCGU01000010">
    <property type="protein sequence ID" value="TRY68649.1"/>
    <property type="molecule type" value="Genomic_DNA"/>
</dbReference>
<evidence type="ECO:0008006" key="6">
    <source>
        <dbReference type="Google" id="ProtNLM"/>
    </source>
</evidence>
<comment type="similarity">
    <text evidence="1">Belongs to the Ntn-hydrolase family.</text>
</comment>
<feature type="active site" description="Nucleophile" evidence="2">
    <location>
        <position position="237"/>
    </location>
</feature>
<dbReference type="Proteomes" id="UP000318571">
    <property type="component" value="Chromosome 1"/>
</dbReference>
<dbReference type="GO" id="GO:0005737">
    <property type="term" value="C:cytoplasm"/>
    <property type="evidence" value="ECO:0007669"/>
    <property type="project" value="TreeGrafter"/>
</dbReference>
<evidence type="ECO:0000256" key="3">
    <source>
        <dbReference type="PIRSR" id="PIRSR600246-3"/>
    </source>
</evidence>
<comment type="caution">
    <text evidence="4">The sequence shown here is derived from an EMBL/GenBank/DDBJ whole genome shotgun (WGS) entry which is preliminary data.</text>
</comment>
<feature type="site" description="Cleavage; by autolysis" evidence="3">
    <location>
        <begin position="236"/>
        <end position="237"/>
    </location>
</feature>
<dbReference type="CDD" id="cd04514">
    <property type="entry name" value="Taspase1_like"/>
    <property type="match status" value="1"/>
</dbReference>
<sequence>MSASLSSSTTGVDGPAFVSPAVEPPLAHGVVGVHIGAGQHSELKTPLYLSLCSRACAQATQMLRAGHTALEAVTEATKILEDDGSTNAGFGSNLTEAGSVEMDAGIMDGQNLLFGAVGAMPGIKNPIAVAKLLVEEQRHGLLPMGRVPPAFLVGHGAKDWAIKRGLPGLEEDKLISEKSGKLYKYYKRKLELYNERQVTKKVKLLPVEVINVEDEDDKEDRAPELDKPPEDDKVTDTVGVVAIDQFGNVASSVSSGGIALKQPGRVGQASCFGCGCWAQNKMGPRDQTIGVSTTGCGEYLVRTFLAREVALNVGRAEAPIKGLKNCMDSFANSEFLENVPEKLAGAVCIQFDPELQQGEFMWTHTTASMGVAFQTTADEQATTRMSRLPIGPNKCPSDQIKNTVIAIESIPFCVKSKEPKSFLSNNKLPLEMPKENGFLDHSTLPPTSAVAT</sequence>
<dbReference type="PANTHER" id="PTHR10188">
    <property type="entry name" value="L-ASPARAGINASE"/>
    <property type="match status" value="1"/>
</dbReference>
<dbReference type="InterPro" id="IPR037464">
    <property type="entry name" value="Taspase1"/>
</dbReference>
<evidence type="ECO:0000256" key="1">
    <source>
        <dbReference type="ARBA" id="ARBA00010872"/>
    </source>
</evidence>
<dbReference type="SUPFAM" id="SSF56235">
    <property type="entry name" value="N-terminal nucleophile aminohydrolases (Ntn hydrolases)"/>
    <property type="match status" value="1"/>
</dbReference>
<evidence type="ECO:0000256" key="2">
    <source>
        <dbReference type="PIRSR" id="PIRSR600246-1"/>
    </source>
</evidence>
<dbReference type="OMA" id="ACEAAIM"/>
<dbReference type="AlphaFoldDB" id="A0A553NTA1"/>
<proteinExistence type="inferred from homology"/>